<keyword evidence="1" id="KW-0812">Transmembrane</keyword>
<feature type="transmembrane region" description="Helical" evidence="1">
    <location>
        <begin position="218"/>
        <end position="239"/>
    </location>
</feature>
<dbReference type="PANTHER" id="PTHR12242:SF1">
    <property type="entry name" value="MYND-TYPE DOMAIN-CONTAINING PROTEIN"/>
    <property type="match status" value="1"/>
</dbReference>
<keyword evidence="1" id="KW-0472">Membrane</keyword>
<feature type="transmembrane region" description="Helical" evidence="1">
    <location>
        <begin position="153"/>
        <end position="170"/>
    </location>
</feature>
<dbReference type="EnsemblMetazoa" id="G29700.2">
    <property type="protein sequence ID" value="G29700.2:cds"/>
    <property type="gene ID" value="G29700"/>
</dbReference>
<keyword evidence="3" id="KW-1185">Reference proteome</keyword>
<dbReference type="OrthoDB" id="419711at2759"/>
<dbReference type="EnsemblMetazoa" id="G29700.1">
    <property type="protein sequence ID" value="G29700.1:cds"/>
    <property type="gene ID" value="G29700"/>
</dbReference>
<feature type="transmembrane region" description="Helical" evidence="1">
    <location>
        <begin position="42"/>
        <end position="61"/>
    </location>
</feature>
<dbReference type="OMA" id="HATIMYW"/>
<dbReference type="InterPro" id="IPR049352">
    <property type="entry name" value="Rost"/>
</dbReference>
<organism evidence="2 3">
    <name type="scientific">Magallana gigas</name>
    <name type="common">Pacific oyster</name>
    <name type="synonym">Crassostrea gigas</name>
    <dbReference type="NCBI Taxonomy" id="29159"/>
    <lineage>
        <taxon>Eukaryota</taxon>
        <taxon>Metazoa</taxon>
        <taxon>Spiralia</taxon>
        <taxon>Lophotrochozoa</taxon>
        <taxon>Mollusca</taxon>
        <taxon>Bivalvia</taxon>
        <taxon>Autobranchia</taxon>
        <taxon>Pteriomorphia</taxon>
        <taxon>Ostreida</taxon>
        <taxon>Ostreoidea</taxon>
        <taxon>Ostreidae</taxon>
        <taxon>Magallana</taxon>
    </lineage>
</organism>
<dbReference type="GO" id="GO:0016020">
    <property type="term" value="C:membrane"/>
    <property type="evidence" value="ECO:0007669"/>
    <property type="project" value="TreeGrafter"/>
</dbReference>
<feature type="transmembrane region" description="Helical" evidence="1">
    <location>
        <begin position="123"/>
        <end position="141"/>
    </location>
</feature>
<protein>
    <recommendedName>
        <fullName evidence="4">Protein rolling stone</fullName>
    </recommendedName>
</protein>
<evidence type="ECO:0000313" key="2">
    <source>
        <dbReference type="EnsemblMetazoa" id="G29700.2:cds"/>
    </source>
</evidence>
<dbReference type="AlphaFoldDB" id="A0A8W8LTZ8"/>
<dbReference type="PANTHER" id="PTHR12242">
    <property type="entry name" value="OS02G0130600 PROTEIN-RELATED"/>
    <property type="match status" value="1"/>
</dbReference>
<reference evidence="2" key="1">
    <citation type="submission" date="2022-08" db="UniProtKB">
        <authorList>
            <consortium name="EnsemblMetazoa"/>
        </authorList>
    </citation>
    <scope>IDENTIFICATION</scope>
    <source>
        <strain evidence="2">05x7-T-G4-1.051#20</strain>
    </source>
</reference>
<evidence type="ECO:0000313" key="3">
    <source>
        <dbReference type="Proteomes" id="UP000005408"/>
    </source>
</evidence>
<feature type="transmembrane region" description="Helical" evidence="1">
    <location>
        <begin position="177"/>
        <end position="198"/>
    </location>
</feature>
<accession>A0A8W8LTZ8</accession>
<dbReference type="Proteomes" id="UP000005408">
    <property type="component" value="Unassembled WGS sequence"/>
</dbReference>
<name>A0A8W8LTZ8_MAGGI</name>
<proteinExistence type="predicted"/>
<dbReference type="Pfam" id="PF21534">
    <property type="entry name" value="Rost"/>
    <property type="match status" value="1"/>
</dbReference>
<sequence>MAKEENVGCSNNCQQQWKLSSFGLNHHQPRDFVTFQRGHPTVFIVWATTWALFHVTVLGLQPYFFREVLPNWIWFTFLTNWSYTVLAIYCITESAVAIYVNVRRKDIINGDSDASPWYLKLQWVLYYLSTTSAIVVTLLSILTTDKEIGANNILKHFINSAFVLVNLLLTRKPYRILHFYIPFAYSVVFILFSLVYQIGFNQNAIYSALDWSSVPKVLIYALGIPLIFIPLLTVLLHTVTFIRDTIWRQCEDKSRQNSKQSC</sequence>
<evidence type="ECO:0008006" key="4">
    <source>
        <dbReference type="Google" id="ProtNLM"/>
    </source>
</evidence>
<evidence type="ECO:0000256" key="1">
    <source>
        <dbReference type="SAM" id="Phobius"/>
    </source>
</evidence>
<feature type="transmembrane region" description="Helical" evidence="1">
    <location>
        <begin position="81"/>
        <end position="102"/>
    </location>
</feature>
<keyword evidence="1" id="KW-1133">Transmembrane helix</keyword>